<organism evidence="1 2">
    <name type="scientific">Rhabditophanes sp. KR3021</name>
    <dbReference type="NCBI Taxonomy" id="114890"/>
    <lineage>
        <taxon>Eukaryota</taxon>
        <taxon>Metazoa</taxon>
        <taxon>Ecdysozoa</taxon>
        <taxon>Nematoda</taxon>
        <taxon>Chromadorea</taxon>
        <taxon>Rhabditida</taxon>
        <taxon>Tylenchina</taxon>
        <taxon>Panagrolaimomorpha</taxon>
        <taxon>Strongyloidoidea</taxon>
        <taxon>Alloionematidae</taxon>
        <taxon>Rhabditophanes</taxon>
    </lineage>
</organism>
<proteinExistence type="predicted"/>
<evidence type="ECO:0000313" key="1">
    <source>
        <dbReference type="Proteomes" id="UP000095286"/>
    </source>
</evidence>
<name>A0AC35TME8_9BILA</name>
<dbReference type="WBParaSite" id="RSKR_0000228600.1">
    <property type="protein sequence ID" value="RSKR_0000228600.1"/>
    <property type="gene ID" value="RSKR_0000228600"/>
</dbReference>
<dbReference type="Proteomes" id="UP000095286">
    <property type="component" value="Unplaced"/>
</dbReference>
<accession>A0AC35TME8</accession>
<evidence type="ECO:0000313" key="2">
    <source>
        <dbReference type="WBParaSite" id="RSKR_0000228600.1"/>
    </source>
</evidence>
<reference evidence="2" key="1">
    <citation type="submission" date="2025-08" db="UniProtKB">
        <authorList>
            <consortium name="WormBaseParasite"/>
        </authorList>
    </citation>
    <scope>IDENTIFICATION</scope>
    <source>
        <strain evidence="2">KR3021</strain>
    </source>
</reference>
<protein>
    <submittedName>
        <fullName evidence="2">Aa_trans domain-containing protein</fullName>
    </submittedName>
</protein>
<sequence>MTKIFAEKSSISSPNKGDVNIDAAIKKEKYSSVGSWIDGKFVRYKGMNWIVTALFIVGDLAGSGLVILPTALIQCGLVTGVILTVALGVIFLYTAVCLGDSWLILLKHWKQYEGHCRQPYTEMAYRALGPKLRNISIIIVYITQIGSCVVYLLLVANNTSSLFKAFFSINISFCHLIWIVALLISPILFLKSPQDFWWAIVLAMFTTLLAVILICVGSIIDYEYCIGERTIPNLKLGNSFIALGTFLYAYGGHAEIPVVMADMKHPNQFNKSVSLAFLIGFLMYLPAEVFGYLSYGDSLRDSIIESIQTVWIQQTINLCIALHCLLSMAITFNPITQHLEEVFNISHSFGASRMILRSSVLGFVVFIALTVPTFGPLMGIIGGFTMSASCVLLPLIIYVALKARDLLIEEDKRNLDVFPTWSQIIKYCPTRTLVIGGVIFVVGIIGGLAATISSIQGLASTHFVAPCYLAPFLPGSNETESQKMAYTNCCGHYQNISIYGESNQYCSKPNLDYYL</sequence>